<accession>A0ABN9BFS8</accession>
<evidence type="ECO:0000313" key="2">
    <source>
        <dbReference type="Proteomes" id="UP001162483"/>
    </source>
</evidence>
<dbReference type="EMBL" id="CATNWA010003777">
    <property type="protein sequence ID" value="CAI9546226.1"/>
    <property type="molecule type" value="Genomic_DNA"/>
</dbReference>
<evidence type="ECO:0000313" key="1">
    <source>
        <dbReference type="EMBL" id="CAI9546226.1"/>
    </source>
</evidence>
<protein>
    <submittedName>
        <fullName evidence="1">Uncharacterized protein</fullName>
    </submittedName>
</protein>
<dbReference type="Proteomes" id="UP001162483">
    <property type="component" value="Unassembled WGS sequence"/>
</dbReference>
<reference evidence="1" key="1">
    <citation type="submission" date="2023-05" db="EMBL/GenBank/DDBJ databases">
        <authorList>
            <person name="Stuckert A."/>
        </authorList>
    </citation>
    <scope>NUCLEOTIDE SEQUENCE</scope>
</reference>
<keyword evidence="2" id="KW-1185">Reference proteome</keyword>
<gene>
    <name evidence="1" type="ORF">SPARVUS_LOCUS2800157</name>
</gene>
<name>A0ABN9BFS8_9NEOB</name>
<sequence>MQGRVAIYQWPSHSLLERAPWECAAPRSGARCVCDPVPII</sequence>
<proteinExistence type="predicted"/>
<organism evidence="1 2">
    <name type="scientific">Staurois parvus</name>
    <dbReference type="NCBI Taxonomy" id="386267"/>
    <lineage>
        <taxon>Eukaryota</taxon>
        <taxon>Metazoa</taxon>
        <taxon>Chordata</taxon>
        <taxon>Craniata</taxon>
        <taxon>Vertebrata</taxon>
        <taxon>Euteleostomi</taxon>
        <taxon>Amphibia</taxon>
        <taxon>Batrachia</taxon>
        <taxon>Anura</taxon>
        <taxon>Neobatrachia</taxon>
        <taxon>Ranoidea</taxon>
        <taxon>Ranidae</taxon>
        <taxon>Staurois</taxon>
    </lineage>
</organism>
<comment type="caution">
    <text evidence="1">The sequence shown here is derived from an EMBL/GenBank/DDBJ whole genome shotgun (WGS) entry which is preliminary data.</text>
</comment>